<dbReference type="Proteomes" id="UP000326458">
    <property type="component" value="Unassembled WGS sequence"/>
</dbReference>
<dbReference type="GO" id="GO:0003960">
    <property type="term" value="F:quinone reductase (NADPH) activity"/>
    <property type="evidence" value="ECO:0007669"/>
    <property type="project" value="UniProtKB-EC"/>
</dbReference>
<dbReference type="InterPro" id="IPR051603">
    <property type="entry name" value="Zinc-ADH_QOR/CCCR"/>
</dbReference>
<organism evidence="7 8">
    <name type="scientific">Muntiacus muntjak</name>
    <name type="common">Barking deer</name>
    <name type="synonym">Indian muntjac</name>
    <dbReference type="NCBI Taxonomy" id="9888"/>
    <lineage>
        <taxon>Eukaryota</taxon>
        <taxon>Metazoa</taxon>
        <taxon>Chordata</taxon>
        <taxon>Craniata</taxon>
        <taxon>Vertebrata</taxon>
        <taxon>Euteleostomi</taxon>
        <taxon>Mammalia</taxon>
        <taxon>Eutheria</taxon>
        <taxon>Laurasiatheria</taxon>
        <taxon>Artiodactyla</taxon>
        <taxon>Ruminantia</taxon>
        <taxon>Pecora</taxon>
        <taxon>Cervidae</taxon>
        <taxon>Muntiacinae</taxon>
        <taxon>Muntiacus</taxon>
    </lineage>
</organism>
<dbReference type="PANTHER" id="PTHR44154:SF1">
    <property type="entry name" value="QUINONE OXIDOREDUCTASE"/>
    <property type="match status" value="1"/>
</dbReference>
<proteinExistence type="predicted"/>
<evidence type="ECO:0000256" key="1">
    <source>
        <dbReference type="ARBA" id="ARBA00022857"/>
    </source>
</evidence>
<dbReference type="FunFam" id="3.90.180.10:FF:000072">
    <property type="entry name" value="Crystallin zeta"/>
    <property type="match status" value="1"/>
</dbReference>
<protein>
    <recommendedName>
        <fullName evidence="3">Quinone oxidoreductase</fullName>
        <ecNumber evidence="2">1.6.5.5</ecNumber>
    </recommendedName>
    <alternativeName>
        <fullName evidence="5">NADPH:quinone reductase</fullName>
    </alternativeName>
    <alternativeName>
        <fullName evidence="4">Zeta-crystallin</fullName>
    </alternativeName>
</protein>
<evidence type="ECO:0000313" key="8">
    <source>
        <dbReference type="Proteomes" id="UP000326458"/>
    </source>
</evidence>
<dbReference type="Gene3D" id="3.40.50.720">
    <property type="entry name" value="NAD(P)-binding Rossmann-like Domain"/>
    <property type="match status" value="1"/>
</dbReference>
<dbReference type="EC" id="1.6.5.5" evidence="2"/>
<evidence type="ECO:0000256" key="3">
    <source>
        <dbReference type="ARBA" id="ARBA00039192"/>
    </source>
</evidence>
<dbReference type="Gene3D" id="3.90.180.10">
    <property type="entry name" value="Medium-chain alcohol dehydrogenases, catalytic domain"/>
    <property type="match status" value="1"/>
</dbReference>
<dbReference type="PANTHER" id="PTHR44154">
    <property type="entry name" value="QUINONE OXIDOREDUCTASE"/>
    <property type="match status" value="1"/>
</dbReference>
<keyword evidence="8" id="KW-1185">Reference proteome</keyword>
<dbReference type="EMBL" id="VCEA01002079">
    <property type="protein sequence ID" value="KAB0339247.1"/>
    <property type="molecule type" value="Genomic_DNA"/>
</dbReference>
<dbReference type="GO" id="GO:0003730">
    <property type="term" value="F:mRNA 3'-UTR binding"/>
    <property type="evidence" value="ECO:0007669"/>
    <property type="project" value="TreeGrafter"/>
</dbReference>
<evidence type="ECO:0000256" key="5">
    <source>
        <dbReference type="ARBA" id="ARBA00043088"/>
    </source>
</evidence>
<name>A0A5N3UR67_MUNMU</name>
<gene>
    <name evidence="7" type="ORF">FD754_024033</name>
</gene>
<dbReference type="AlphaFoldDB" id="A0A5N3UR67"/>
<comment type="catalytic activity">
    <reaction evidence="6">
        <text>2 a quinone + NADPH + H(+) = 2 a 1,4-benzosemiquinone + NADP(+)</text>
        <dbReference type="Rhea" id="RHEA:14269"/>
        <dbReference type="ChEBI" id="CHEBI:15378"/>
        <dbReference type="ChEBI" id="CHEBI:57783"/>
        <dbReference type="ChEBI" id="CHEBI:58349"/>
        <dbReference type="ChEBI" id="CHEBI:132124"/>
        <dbReference type="ChEBI" id="CHEBI:134225"/>
        <dbReference type="EC" id="1.6.5.5"/>
    </reaction>
</comment>
<reference evidence="7 8" key="1">
    <citation type="submission" date="2019-06" db="EMBL/GenBank/DDBJ databases">
        <title>Discovery of a novel chromosome fission-fusion reversal in muntjac.</title>
        <authorList>
            <person name="Mudd A.B."/>
            <person name="Bredeson J.V."/>
            <person name="Baum R."/>
            <person name="Hockemeyer D."/>
            <person name="Rokhsar D.S."/>
        </authorList>
    </citation>
    <scope>NUCLEOTIDE SEQUENCE [LARGE SCALE GENOMIC DNA]</scope>
    <source>
        <strain evidence="7">UTSW_UCB_Mm</strain>
        <tissue evidence="7">Fibroblast cell line</tissue>
    </source>
</reference>
<accession>A0A5N3UR67</accession>
<evidence type="ECO:0000313" key="7">
    <source>
        <dbReference type="EMBL" id="KAB0339247.1"/>
    </source>
</evidence>
<dbReference type="GO" id="GO:0005829">
    <property type="term" value="C:cytosol"/>
    <property type="evidence" value="ECO:0007669"/>
    <property type="project" value="TreeGrafter"/>
</dbReference>
<sequence>MYLLSRKVTFTTRTTSGGYANVRVKAGGSVLGQMIRAYGLKILGQLLLKEGPKSALQNGAHELFIDVIIEMFANINLSKDLNFLSHGGQVIEEFPQFAAALQARMKIGWLRPVIGPQYSLGKVAQAHEDIIHTSGAMGKIILLLKSLILPLVFCVIKRFLTLVLCRLHLLCLAII</sequence>
<evidence type="ECO:0000256" key="4">
    <source>
        <dbReference type="ARBA" id="ARBA00042763"/>
    </source>
</evidence>
<keyword evidence="1" id="KW-0521">NADP</keyword>
<dbReference type="GO" id="GO:0070402">
    <property type="term" value="F:NADPH binding"/>
    <property type="evidence" value="ECO:0007669"/>
    <property type="project" value="TreeGrafter"/>
</dbReference>
<comment type="caution">
    <text evidence="7">The sequence shown here is derived from an EMBL/GenBank/DDBJ whole genome shotgun (WGS) entry which is preliminary data.</text>
</comment>
<evidence type="ECO:0000256" key="6">
    <source>
        <dbReference type="ARBA" id="ARBA00048980"/>
    </source>
</evidence>
<evidence type="ECO:0000256" key="2">
    <source>
        <dbReference type="ARBA" id="ARBA00038919"/>
    </source>
</evidence>